<evidence type="ECO:0000313" key="11">
    <source>
        <dbReference type="EMBL" id="CAH0555238.1"/>
    </source>
</evidence>
<accession>A0A9P0B6B7</accession>
<keyword evidence="7" id="KW-0675">Receptor</keyword>
<keyword evidence="8" id="KW-0325">Glycoprotein</keyword>
<evidence type="ECO:0000256" key="4">
    <source>
        <dbReference type="ARBA" id="ARBA00022692"/>
    </source>
</evidence>
<dbReference type="EMBL" id="OV121135">
    <property type="protein sequence ID" value="CAH0555238.1"/>
    <property type="molecule type" value="Genomic_DNA"/>
</dbReference>
<feature type="transmembrane region" description="Helical" evidence="9">
    <location>
        <begin position="61"/>
        <end position="81"/>
    </location>
</feature>
<dbReference type="OrthoDB" id="6117597at2759"/>
<dbReference type="GO" id="GO:0050906">
    <property type="term" value="P:detection of stimulus involved in sensory perception"/>
    <property type="evidence" value="ECO:0007669"/>
    <property type="project" value="UniProtKB-ARBA"/>
</dbReference>
<name>A0A9P0B6B7_BRAAE</name>
<proteinExistence type="inferred from homology"/>
<feature type="domain" description="Ionotropic glutamate receptor C-terminal" evidence="10">
    <location>
        <begin position="60"/>
        <end position="236"/>
    </location>
</feature>
<evidence type="ECO:0000256" key="5">
    <source>
        <dbReference type="ARBA" id="ARBA00022989"/>
    </source>
</evidence>
<evidence type="ECO:0000256" key="1">
    <source>
        <dbReference type="ARBA" id="ARBA00004651"/>
    </source>
</evidence>
<keyword evidence="5 9" id="KW-1133">Transmembrane helix</keyword>
<dbReference type="SUPFAM" id="SSF53850">
    <property type="entry name" value="Periplasmic binding protein-like II"/>
    <property type="match status" value="1"/>
</dbReference>
<feature type="transmembrane region" description="Helical" evidence="9">
    <location>
        <begin position="137"/>
        <end position="158"/>
    </location>
</feature>
<dbReference type="Proteomes" id="UP001154078">
    <property type="component" value="Chromosome 4"/>
</dbReference>
<organism evidence="11 12">
    <name type="scientific">Brassicogethes aeneus</name>
    <name type="common">Rape pollen beetle</name>
    <name type="synonym">Meligethes aeneus</name>
    <dbReference type="NCBI Taxonomy" id="1431903"/>
    <lineage>
        <taxon>Eukaryota</taxon>
        <taxon>Metazoa</taxon>
        <taxon>Ecdysozoa</taxon>
        <taxon>Arthropoda</taxon>
        <taxon>Hexapoda</taxon>
        <taxon>Insecta</taxon>
        <taxon>Pterygota</taxon>
        <taxon>Neoptera</taxon>
        <taxon>Endopterygota</taxon>
        <taxon>Coleoptera</taxon>
        <taxon>Polyphaga</taxon>
        <taxon>Cucujiformia</taxon>
        <taxon>Nitidulidae</taxon>
        <taxon>Meligethinae</taxon>
        <taxon>Brassicogethes</taxon>
    </lineage>
</organism>
<dbReference type="GO" id="GO:0005886">
    <property type="term" value="C:plasma membrane"/>
    <property type="evidence" value="ECO:0007669"/>
    <property type="project" value="UniProtKB-SubCell"/>
</dbReference>
<protein>
    <recommendedName>
        <fullName evidence="10">Ionotropic glutamate receptor C-terminal domain-containing protein</fullName>
    </recommendedName>
</protein>
<gene>
    <name evidence="11" type="ORF">MELIAE_LOCUS6651</name>
</gene>
<evidence type="ECO:0000256" key="6">
    <source>
        <dbReference type="ARBA" id="ARBA00023136"/>
    </source>
</evidence>
<sequence length="335" mass="37611">MIGELIENRVDIGGTPLFLTIDRIDIIEYIAMTTPTRSKFVFREPKLSYVTDVYTLPFDNSVWYCTIALVLFSSIILFIAIKWEYILKGEDYHFKNEEIEPELQASVSDVAFLSIGAVCQQGAAAVPFSLPGRITTIFLYIALFFLYTSYSANIVALLQSSSHSIKNLEDLLKSRLQVGVDDTVFNRFYFPVAPPGKPNKFMPIEEGIRKMRGGLFAFHVETGAGYKLVGETFHEDEKCGLQEIQYLQVPDPWLAIQKNSSFKEILKIGLKRIQEIGLQIREVGLIYSKKPACLGRGTSFISFGIVDCYPPVVVLAAGLLLSFNLLLVEIGVQYT</sequence>
<dbReference type="GO" id="GO:0015276">
    <property type="term" value="F:ligand-gated monoatomic ion channel activity"/>
    <property type="evidence" value="ECO:0007669"/>
    <property type="project" value="InterPro"/>
</dbReference>
<evidence type="ECO:0000259" key="10">
    <source>
        <dbReference type="Pfam" id="PF00060"/>
    </source>
</evidence>
<evidence type="ECO:0000256" key="2">
    <source>
        <dbReference type="ARBA" id="ARBA00008685"/>
    </source>
</evidence>
<evidence type="ECO:0000256" key="9">
    <source>
        <dbReference type="SAM" id="Phobius"/>
    </source>
</evidence>
<comment type="subcellular location">
    <subcellularLocation>
        <location evidence="1">Cell membrane</location>
        <topology evidence="1">Multi-pass membrane protein</topology>
    </subcellularLocation>
</comment>
<comment type="similarity">
    <text evidence="2">Belongs to the glutamate-gated ion channel (TC 1.A.10.1) family.</text>
</comment>
<keyword evidence="6 9" id="KW-0472">Membrane</keyword>
<evidence type="ECO:0000256" key="7">
    <source>
        <dbReference type="ARBA" id="ARBA00023170"/>
    </source>
</evidence>
<dbReference type="InterPro" id="IPR052192">
    <property type="entry name" value="Insect_Ionotropic_Sensory_Rcpt"/>
</dbReference>
<keyword evidence="12" id="KW-1185">Reference proteome</keyword>
<dbReference type="PANTHER" id="PTHR42643:SF33">
    <property type="entry name" value="GLUTAMATE RECEPTOR 2-LIKE PROTEIN"/>
    <property type="match status" value="1"/>
</dbReference>
<dbReference type="Gene3D" id="1.10.287.70">
    <property type="match status" value="1"/>
</dbReference>
<evidence type="ECO:0000256" key="3">
    <source>
        <dbReference type="ARBA" id="ARBA00022475"/>
    </source>
</evidence>
<keyword evidence="3" id="KW-1003">Cell membrane</keyword>
<dbReference type="InterPro" id="IPR001320">
    <property type="entry name" value="Iontro_rcpt_C"/>
</dbReference>
<dbReference type="PANTHER" id="PTHR42643">
    <property type="entry name" value="IONOTROPIC RECEPTOR 20A-RELATED"/>
    <property type="match status" value="1"/>
</dbReference>
<dbReference type="Pfam" id="PF00060">
    <property type="entry name" value="Lig_chan"/>
    <property type="match status" value="1"/>
</dbReference>
<keyword evidence="4 9" id="KW-0812">Transmembrane</keyword>
<evidence type="ECO:0000313" key="12">
    <source>
        <dbReference type="Proteomes" id="UP001154078"/>
    </source>
</evidence>
<evidence type="ECO:0000256" key="8">
    <source>
        <dbReference type="ARBA" id="ARBA00023180"/>
    </source>
</evidence>
<feature type="transmembrane region" description="Helical" evidence="9">
    <location>
        <begin position="309"/>
        <end position="332"/>
    </location>
</feature>
<dbReference type="AlphaFoldDB" id="A0A9P0B6B7"/>
<reference evidence="11" key="1">
    <citation type="submission" date="2021-12" db="EMBL/GenBank/DDBJ databases">
        <authorList>
            <person name="King R."/>
        </authorList>
    </citation>
    <scope>NUCLEOTIDE SEQUENCE</scope>
</reference>